<dbReference type="RefSeq" id="XP_017987544.1">
    <property type="nucleotide sequence ID" value="XM_018131878.1"/>
</dbReference>
<dbReference type="PANTHER" id="PTHR10984:SF25">
    <property type="entry name" value="ENDOPLASMIC RETICULUM-GOLGI INTERMEDIATE COMPARTMENT PROTEIN 3"/>
    <property type="match status" value="1"/>
</dbReference>
<keyword evidence="6" id="KW-0256">Endoplasmic reticulum</keyword>
<sequence>MPKSTLLSIDAFAKTEEDVRVRTRTGGFVTLACVLVTIMLLLKEWTQLHTVVHRPQLVLDRDRHLKLDLDLDITFPNMPCALLSLDIVDDSREIQLDLLDEGFTKTRLNSNGKAISTEEFNVHNDQVDSSQLPEDYCGPCYGARDQEGNANAAPKDRVCCQTCDDVRQAYAAKGWAFFDGNNVEQCEREGYVERLQRELHEGCRIRGKAQLNRIQGNIHFAPGRPIQVRRTHSHDSSLYAKYKHLNFNHIINHLAFGPPQKLDSNPTTGSPLDNHHAIVEQDPHSRIFSYFAKIVPTRFERLDGTVLETAEFSATAHDRPLSGGRDHDHPNTLHLSGGIPSITIYFEMSPLKVINREEHALSWSGFVLNCITSVGGVLAVGTVVDKLVYRAQRTIWNKKSR</sequence>
<evidence type="ECO:0000256" key="6">
    <source>
        <dbReference type="RuleBase" id="RU369013"/>
    </source>
</evidence>
<comment type="function">
    <text evidence="6">Plays a role in transport between endoplasmic reticulum and Golgi.</text>
</comment>
<evidence type="ECO:0000256" key="5">
    <source>
        <dbReference type="ARBA" id="ARBA00023136"/>
    </source>
</evidence>
<dbReference type="GO" id="GO:0006890">
    <property type="term" value="P:retrograde vesicle-mediated transport, Golgi to endoplasmic reticulum"/>
    <property type="evidence" value="ECO:0007669"/>
    <property type="project" value="TreeGrafter"/>
</dbReference>
<keyword evidence="6" id="KW-0333">Golgi apparatus</keyword>
<evidence type="ECO:0000259" key="8">
    <source>
        <dbReference type="Pfam" id="PF13850"/>
    </source>
</evidence>
<dbReference type="Proteomes" id="UP000243052">
    <property type="component" value="Chromosome iv"/>
</dbReference>
<name>A0A109UYY3_9SACH</name>
<protein>
    <recommendedName>
        <fullName evidence="6">Endoplasmic reticulum-Golgi intermediate compartment protein</fullName>
    </recommendedName>
</protein>
<dbReference type="GO" id="GO:0033116">
    <property type="term" value="C:endoplasmic reticulum-Golgi intermediate compartment membrane"/>
    <property type="evidence" value="ECO:0007669"/>
    <property type="project" value="UniProtKB-SubCell"/>
</dbReference>
<proteinExistence type="inferred from homology"/>
<accession>A0A109UYY3</accession>
<keyword evidence="6" id="KW-0813">Transport</keyword>
<keyword evidence="10" id="KW-1185">Reference proteome</keyword>
<dbReference type="EMBL" id="CP014244">
    <property type="protein sequence ID" value="AMD20548.1"/>
    <property type="molecule type" value="Genomic_DNA"/>
</dbReference>
<dbReference type="InterPro" id="IPR045888">
    <property type="entry name" value="Erv"/>
</dbReference>
<dbReference type="GO" id="GO:0030134">
    <property type="term" value="C:COPII-coated ER to Golgi transport vesicle"/>
    <property type="evidence" value="ECO:0007669"/>
    <property type="project" value="TreeGrafter"/>
</dbReference>
<evidence type="ECO:0000256" key="3">
    <source>
        <dbReference type="ARBA" id="ARBA00022692"/>
    </source>
</evidence>
<dbReference type="AlphaFoldDB" id="A0A109UYY3"/>
<organism evidence="9 10">
    <name type="scientific">Eremothecium sinecaudum</name>
    <dbReference type="NCBI Taxonomy" id="45286"/>
    <lineage>
        <taxon>Eukaryota</taxon>
        <taxon>Fungi</taxon>
        <taxon>Dikarya</taxon>
        <taxon>Ascomycota</taxon>
        <taxon>Saccharomycotina</taxon>
        <taxon>Saccharomycetes</taxon>
        <taxon>Saccharomycetales</taxon>
        <taxon>Saccharomycetaceae</taxon>
        <taxon>Eremothecium</taxon>
    </lineage>
</organism>
<keyword evidence="3 6" id="KW-0812">Transmembrane</keyword>
<evidence type="ECO:0000259" key="7">
    <source>
        <dbReference type="Pfam" id="PF07970"/>
    </source>
</evidence>
<dbReference type="InterPro" id="IPR039542">
    <property type="entry name" value="Erv_N"/>
</dbReference>
<dbReference type="STRING" id="45286.A0A109UYY3"/>
<dbReference type="GeneID" id="28723796"/>
<dbReference type="InterPro" id="IPR012936">
    <property type="entry name" value="Erv_C"/>
</dbReference>
<dbReference type="Pfam" id="PF07970">
    <property type="entry name" value="COPIIcoated_ERV"/>
    <property type="match status" value="1"/>
</dbReference>
<dbReference type="GO" id="GO:0005789">
    <property type="term" value="C:endoplasmic reticulum membrane"/>
    <property type="evidence" value="ECO:0007669"/>
    <property type="project" value="UniProtKB-SubCell"/>
</dbReference>
<keyword evidence="5 6" id="KW-0472">Membrane</keyword>
<dbReference type="OrthoDB" id="270930at2759"/>
<feature type="domain" description="Endoplasmic reticulum vesicle transporter C-terminal" evidence="7">
    <location>
        <begin position="140"/>
        <end position="385"/>
    </location>
</feature>
<gene>
    <name evidence="9" type="ORF">AW171_hschr42443</name>
</gene>
<evidence type="ECO:0000313" key="9">
    <source>
        <dbReference type="EMBL" id="AMD20548.1"/>
    </source>
</evidence>
<evidence type="ECO:0000256" key="1">
    <source>
        <dbReference type="ARBA" id="ARBA00004141"/>
    </source>
</evidence>
<comment type="similarity">
    <text evidence="2 6">Belongs to the ERGIC family.</text>
</comment>
<evidence type="ECO:0000256" key="4">
    <source>
        <dbReference type="ARBA" id="ARBA00022989"/>
    </source>
</evidence>
<reference evidence="9 10" key="1">
    <citation type="submission" date="2016-01" db="EMBL/GenBank/DDBJ databases">
        <title>Genome sequence of the yeast Holleya sinecauda.</title>
        <authorList>
            <person name="Dietrich F.S."/>
        </authorList>
    </citation>
    <scope>NUCLEOTIDE SEQUENCE [LARGE SCALE GENOMIC DNA]</scope>
    <source>
        <strain evidence="9 10">ATCC 58844</strain>
    </source>
</reference>
<evidence type="ECO:0000313" key="10">
    <source>
        <dbReference type="Proteomes" id="UP000243052"/>
    </source>
</evidence>
<keyword evidence="6" id="KW-0931">ER-Golgi transport</keyword>
<evidence type="ECO:0000256" key="2">
    <source>
        <dbReference type="ARBA" id="ARBA00005648"/>
    </source>
</evidence>
<feature type="transmembrane region" description="Helical" evidence="6">
    <location>
        <begin position="360"/>
        <end position="384"/>
    </location>
</feature>
<keyword evidence="4 6" id="KW-1133">Transmembrane helix</keyword>
<dbReference type="GO" id="GO:0006888">
    <property type="term" value="P:endoplasmic reticulum to Golgi vesicle-mediated transport"/>
    <property type="evidence" value="ECO:0007669"/>
    <property type="project" value="UniProtKB-UniRule"/>
</dbReference>
<dbReference type="GO" id="GO:0000139">
    <property type="term" value="C:Golgi membrane"/>
    <property type="evidence" value="ECO:0007669"/>
    <property type="project" value="UniProtKB-SubCell"/>
</dbReference>
<feature type="domain" description="Endoplasmic reticulum vesicle transporter N-terminal" evidence="8">
    <location>
        <begin position="7"/>
        <end position="95"/>
    </location>
</feature>
<dbReference type="PANTHER" id="PTHR10984">
    <property type="entry name" value="ENDOPLASMIC RETICULUM-GOLGI INTERMEDIATE COMPARTMENT PROTEIN"/>
    <property type="match status" value="1"/>
</dbReference>
<comment type="caution">
    <text evidence="6">Lacks conserved residue(s) required for the propagation of feature annotation.</text>
</comment>
<dbReference type="Pfam" id="PF13850">
    <property type="entry name" value="ERGIC_N"/>
    <property type="match status" value="1"/>
</dbReference>
<comment type="subcellular location">
    <subcellularLocation>
        <location evidence="6">Endoplasmic reticulum membrane</location>
        <topology evidence="6">Multi-pass membrane protein</topology>
    </subcellularLocation>
    <subcellularLocation>
        <location evidence="6">Endoplasmic reticulum-Golgi intermediate compartment membrane</location>
        <topology evidence="6">Multi-pass membrane protein</topology>
    </subcellularLocation>
    <subcellularLocation>
        <location evidence="6">Golgi apparatus membrane</location>
        <topology evidence="6">Multi-pass membrane protein</topology>
    </subcellularLocation>
    <subcellularLocation>
        <location evidence="1">Membrane</location>
        <topology evidence="1">Multi-pass membrane protein</topology>
    </subcellularLocation>
</comment>